<dbReference type="InterPro" id="IPR013785">
    <property type="entry name" value="Aldolase_TIM"/>
</dbReference>
<dbReference type="Proteomes" id="UP000316313">
    <property type="component" value="Chromosome"/>
</dbReference>
<dbReference type="GO" id="GO:0000049">
    <property type="term" value="F:tRNA binding"/>
    <property type="evidence" value="ECO:0007669"/>
    <property type="project" value="UniProtKB-KW"/>
</dbReference>
<dbReference type="EC" id="1.3.1.-" evidence="12"/>
<organism evidence="16 17">
    <name type="scientific">Swingsia samuiensis</name>
    <dbReference type="NCBI Taxonomy" id="1293412"/>
    <lineage>
        <taxon>Bacteria</taxon>
        <taxon>Pseudomonadati</taxon>
        <taxon>Pseudomonadota</taxon>
        <taxon>Alphaproteobacteria</taxon>
        <taxon>Acetobacterales</taxon>
        <taxon>Acetobacteraceae</taxon>
        <taxon>Swingsia</taxon>
    </lineage>
</organism>
<dbReference type="InterPro" id="IPR024036">
    <property type="entry name" value="tRNA-dHydroUridine_Synthase_C"/>
</dbReference>
<dbReference type="NCBIfam" id="TIGR00737">
    <property type="entry name" value="nifR3_yhdG"/>
    <property type="match status" value="1"/>
</dbReference>
<dbReference type="PROSITE" id="PS01136">
    <property type="entry name" value="UPF0034"/>
    <property type="match status" value="1"/>
</dbReference>
<name>A0A4Y6UKJ8_9PROT</name>
<evidence type="ECO:0000256" key="8">
    <source>
        <dbReference type="ARBA" id="ARBA00022884"/>
    </source>
</evidence>
<evidence type="ECO:0000256" key="4">
    <source>
        <dbReference type="ARBA" id="ARBA00022630"/>
    </source>
</evidence>
<feature type="binding site" evidence="14">
    <location>
        <position position="156"/>
    </location>
    <ligand>
        <name>FMN</name>
        <dbReference type="ChEBI" id="CHEBI:58210"/>
    </ligand>
</feature>
<keyword evidence="8" id="KW-0694">RNA-binding</keyword>
<proteinExistence type="inferred from homology"/>
<keyword evidence="7" id="KW-0521">NADP</keyword>
<evidence type="ECO:0000313" key="16">
    <source>
        <dbReference type="EMBL" id="QDH17320.1"/>
    </source>
</evidence>
<dbReference type="InterPro" id="IPR004652">
    <property type="entry name" value="DusB-like"/>
</dbReference>
<dbReference type="Gene3D" id="3.20.20.70">
    <property type="entry name" value="Aldolase class I"/>
    <property type="match status" value="1"/>
</dbReference>
<comment type="function">
    <text evidence="2 12">Catalyzes the synthesis of 5,6-dihydrouridine (D), a modified base found in the D-loop of most tRNAs, via the reduction of the C5-C6 double bond in target uridines.</text>
</comment>
<gene>
    <name evidence="16" type="primary">dusB</name>
    <name evidence="16" type="ORF">E3D00_06910</name>
</gene>
<evidence type="ECO:0000256" key="14">
    <source>
        <dbReference type="PIRSR" id="PIRSR006621-2"/>
    </source>
</evidence>
<evidence type="ECO:0000256" key="6">
    <source>
        <dbReference type="ARBA" id="ARBA00022694"/>
    </source>
</evidence>
<dbReference type="InterPro" id="IPR018517">
    <property type="entry name" value="tRNA_hU_synthase_CS"/>
</dbReference>
<keyword evidence="9 12" id="KW-0560">Oxidoreductase</keyword>
<dbReference type="Gene3D" id="1.10.1200.80">
    <property type="entry name" value="Putative flavin oxidoreducatase, domain 2"/>
    <property type="match status" value="1"/>
</dbReference>
<dbReference type="KEGG" id="ssam:E3D00_06910"/>
<feature type="binding site" evidence="14">
    <location>
        <position position="186"/>
    </location>
    <ligand>
        <name>FMN</name>
        <dbReference type="ChEBI" id="CHEBI:58210"/>
    </ligand>
</feature>
<evidence type="ECO:0000256" key="10">
    <source>
        <dbReference type="ARBA" id="ARBA00048205"/>
    </source>
</evidence>
<dbReference type="GO" id="GO:0050660">
    <property type="term" value="F:flavin adenine dinucleotide binding"/>
    <property type="evidence" value="ECO:0007669"/>
    <property type="project" value="InterPro"/>
</dbReference>
<sequence length="363" mass="39453">MTASSSFNPPNRVLKPIDLGQGIVIDDPVILAPMSGVTDLPFRQLARDLGAGLVVSEMIASWAMIRENENTMRMARMAERGPNAVQLAGCDPDAMAQAAKIAVDGGANLVDINFGCPVKKVAVGQMAGSALMRDEQQAGRLLEATVKAVNVPVTLKMRMGWDHNSLNAPRLAKIAEESGVKLVTVHGRTRQMFYNGKADWEFVKTVKDAVALPVIVNGDINTIRDARMALYQSGADGVMIGRGCYGRPWFTAQVAGSLKTGQDIPDPDLATEKEIVLRHYRMMLDHFGERPGLRLARKHVSWYSAGLPGSAQFRSTINRIDNAPEAITLLTDFYDRHLEAGVMRDREVGPAASMGRNNSQEAA</sequence>
<evidence type="ECO:0000313" key="17">
    <source>
        <dbReference type="Proteomes" id="UP000316313"/>
    </source>
</evidence>
<keyword evidence="3" id="KW-0820">tRNA-binding</keyword>
<evidence type="ECO:0000259" key="15">
    <source>
        <dbReference type="Pfam" id="PF01207"/>
    </source>
</evidence>
<dbReference type="PANTHER" id="PTHR45846:SF1">
    <property type="entry name" value="TRNA-DIHYDROURIDINE(47) SYNTHASE [NAD(P)(+)]-LIKE"/>
    <property type="match status" value="1"/>
</dbReference>
<dbReference type="AlphaFoldDB" id="A0A4Y6UKJ8"/>
<evidence type="ECO:0000256" key="5">
    <source>
        <dbReference type="ARBA" id="ARBA00022643"/>
    </source>
</evidence>
<reference evidence="16 17" key="1">
    <citation type="submission" date="2019-03" db="EMBL/GenBank/DDBJ databases">
        <title>The complete genome sequence of Swingsia samuiensis NBRC107927(T).</title>
        <authorList>
            <person name="Chua K.-O."/>
            <person name="Chan K.-G."/>
            <person name="See-Too W.-S."/>
        </authorList>
    </citation>
    <scope>NUCLEOTIDE SEQUENCE [LARGE SCALE GENOMIC DNA]</scope>
    <source>
        <strain evidence="16 17">AH83</strain>
    </source>
</reference>
<dbReference type="SUPFAM" id="SSF51395">
    <property type="entry name" value="FMN-linked oxidoreductases"/>
    <property type="match status" value="1"/>
</dbReference>
<dbReference type="CDD" id="cd02801">
    <property type="entry name" value="DUS_like_FMN"/>
    <property type="match status" value="1"/>
</dbReference>
<feature type="active site" description="Proton donor" evidence="13">
    <location>
        <position position="116"/>
    </location>
</feature>
<comment type="catalytic activity">
    <reaction evidence="11">
        <text>a 5,6-dihydrouridine in tRNA + NAD(+) = a uridine in tRNA + NADH + H(+)</text>
        <dbReference type="Rhea" id="RHEA:54452"/>
        <dbReference type="Rhea" id="RHEA-COMP:13339"/>
        <dbReference type="Rhea" id="RHEA-COMP:13887"/>
        <dbReference type="ChEBI" id="CHEBI:15378"/>
        <dbReference type="ChEBI" id="CHEBI:57540"/>
        <dbReference type="ChEBI" id="CHEBI:57945"/>
        <dbReference type="ChEBI" id="CHEBI:65315"/>
        <dbReference type="ChEBI" id="CHEBI:74443"/>
    </reaction>
</comment>
<dbReference type="PANTHER" id="PTHR45846">
    <property type="entry name" value="TRNA-DIHYDROURIDINE(47) SYNTHASE [NAD(P)(+)]-LIKE"/>
    <property type="match status" value="1"/>
</dbReference>
<evidence type="ECO:0000256" key="2">
    <source>
        <dbReference type="ARBA" id="ARBA00002790"/>
    </source>
</evidence>
<feature type="domain" description="DUS-like FMN-binding" evidence="15">
    <location>
        <begin position="30"/>
        <end position="329"/>
    </location>
</feature>
<accession>A0A4Y6UKJ8</accession>
<dbReference type="PIRSF" id="PIRSF006621">
    <property type="entry name" value="Dus"/>
    <property type="match status" value="1"/>
</dbReference>
<dbReference type="OrthoDB" id="9783413at2"/>
<dbReference type="Pfam" id="PF01207">
    <property type="entry name" value="Dus"/>
    <property type="match status" value="1"/>
</dbReference>
<dbReference type="InterPro" id="IPR035587">
    <property type="entry name" value="DUS-like_FMN-bd"/>
</dbReference>
<comment type="cofactor">
    <cofactor evidence="1 12 14">
        <name>FMN</name>
        <dbReference type="ChEBI" id="CHEBI:58210"/>
    </cofactor>
</comment>
<evidence type="ECO:0000256" key="7">
    <source>
        <dbReference type="ARBA" id="ARBA00022857"/>
    </source>
</evidence>
<keyword evidence="5 12" id="KW-0288">FMN</keyword>
<evidence type="ECO:0000256" key="3">
    <source>
        <dbReference type="ARBA" id="ARBA00022555"/>
    </source>
</evidence>
<protein>
    <recommendedName>
        <fullName evidence="12">tRNA-dihydrouridine synthase</fullName>
        <ecNumber evidence="12">1.3.1.-</ecNumber>
    </recommendedName>
</protein>
<evidence type="ECO:0000256" key="11">
    <source>
        <dbReference type="ARBA" id="ARBA00048802"/>
    </source>
</evidence>
<dbReference type="RefSeq" id="WP_141461154.1">
    <property type="nucleotide sequence ID" value="NZ_CP038141.1"/>
</dbReference>
<comment type="similarity">
    <text evidence="12">Belongs to the dus family.</text>
</comment>
<feature type="binding site" evidence="14">
    <location>
        <begin position="241"/>
        <end position="242"/>
    </location>
    <ligand>
        <name>FMN</name>
        <dbReference type="ChEBI" id="CHEBI:58210"/>
    </ligand>
</feature>
<keyword evidence="14" id="KW-0547">Nucleotide-binding</keyword>
<feature type="binding site" evidence="14">
    <location>
        <position position="86"/>
    </location>
    <ligand>
        <name>FMN</name>
        <dbReference type="ChEBI" id="CHEBI:58210"/>
    </ligand>
</feature>
<evidence type="ECO:0000256" key="12">
    <source>
        <dbReference type="PIRNR" id="PIRNR006621"/>
    </source>
</evidence>
<keyword evidence="17" id="KW-1185">Reference proteome</keyword>
<evidence type="ECO:0000256" key="9">
    <source>
        <dbReference type="ARBA" id="ARBA00023002"/>
    </source>
</evidence>
<dbReference type="GO" id="GO:0017150">
    <property type="term" value="F:tRNA dihydrouridine synthase activity"/>
    <property type="evidence" value="ECO:0007669"/>
    <property type="project" value="InterPro"/>
</dbReference>
<keyword evidence="4 12" id="KW-0285">Flavoprotein</keyword>
<dbReference type="EMBL" id="CP038141">
    <property type="protein sequence ID" value="QDH17320.1"/>
    <property type="molecule type" value="Genomic_DNA"/>
</dbReference>
<keyword evidence="6 12" id="KW-0819">tRNA processing</keyword>
<comment type="catalytic activity">
    <reaction evidence="10">
        <text>a 5,6-dihydrouridine in tRNA + NADP(+) = a uridine in tRNA + NADPH + H(+)</text>
        <dbReference type="Rhea" id="RHEA:23624"/>
        <dbReference type="Rhea" id="RHEA-COMP:13339"/>
        <dbReference type="Rhea" id="RHEA-COMP:13887"/>
        <dbReference type="ChEBI" id="CHEBI:15378"/>
        <dbReference type="ChEBI" id="CHEBI:57783"/>
        <dbReference type="ChEBI" id="CHEBI:58349"/>
        <dbReference type="ChEBI" id="CHEBI:65315"/>
        <dbReference type="ChEBI" id="CHEBI:74443"/>
    </reaction>
</comment>
<evidence type="ECO:0000256" key="13">
    <source>
        <dbReference type="PIRSR" id="PIRSR006621-1"/>
    </source>
</evidence>
<evidence type="ECO:0000256" key="1">
    <source>
        <dbReference type="ARBA" id="ARBA00001917"/>
    </source>
</evidence>
<dbReference type="InterPro" id="IPR001269">
    <property type="entry name" value="DUS_fam"/>
</dbReference>